<name>A0ABT2H700_9MICO</name>
<dbReference type="InterPro" id="IPR036388">
    <property type="entry name" value="WH-like_DNA-bd_sf"/>
</dbReference>
<dbReference type="CDD" id="cd07377">
    <property type="entry name" value="WHTH_GntR"/>
    <property type="match status" value="1"/>
</dbReference>
<keyword evidence="2" id="KW-0238">DNA-binding</keyword>
<comment type="caution">
    <text evidence="5">The sequence shown here is derived from an EMBL/GenBank/DDBJ whole genome shotgun (WGS) entry which is preliminary data.</text>
</comment>
<evidence type="ECO:0000313" key="5">
    <source>
        <dbReference type="EMBL" id="MCS5735736.1"/>
    </source>
</evidence>
<dbReference type="InterPro" id="IPR036390">
    <property type="entry name" value="WH_DNA-bd_sf"/>
</dbReference>
<dbReference type="SMART" id="SM00345">
    <property type="entry name" value="HTH_GNTR"/>
    <property type="match status" value="1"/>
</dbReference>
<evidence type="ECO:0000313" key="6">
    <source>
        <dbReference type="Proteomes" id="UP001165586"/>
    </source>
</evidence>
<keyword evidence="1" id="KW-0805">Transcription regulation</keyword>
<dbReference type="PANTHER" id="PTHR43537">
    <property type="entry name" value="TRANSCRIPTIONAL REGULATOR, GNTR FAMILY"/>
    <property type="match status" value="1"/>
</dbReference>
<dbReference type="PROSITE" id="PS50949">
    <property type="entry name" value="HTH_GNTR"/>
    <property type="match status" value="1"/>
</dbReference>
<keyword evidence="3" id="KW-0804">Transcription</keyword>
<accession>A0ABT2H700</accession>
<keyword evidence="6" id="KW-1185">Reference proteome</keyword>
<dbReference type="InterPro" id="IPR000524">
    <property type="entry name" value="Tscrpt_reg_HTH_GntR"/>
</dbReference>
<dbReference type="Pfam" id="PF07729">
    <property type="entry name" value="FCD"/>
    <property type="match status" value="1"/>
</dbReference>
<dbReference type="InterPro" id="IPR011711">
    <property type="entry name" value="GntR_C"/>
</dbReference>
<organism evidence="5 6">
    <name type="scientific">Herbiconiux daphne</name>
    <dbReference type="NCBI Taxonomy" id="2970914"/>
    <lineage>
        <taxon>Bacteria</taxon>
        <taxon>Bacillati</taxon>
        <taxon>Actinomycetota</taxon>
        <taxon>Actinomycetes</taxon>
        <taxon>Micrococcales</taxon>
        <taxon>Microbacteriaceae</taxon>
        <taxon>Herbiconiux</taxon>
    </lineage>
</organism>
<dbReference type="SMART" id="SM00895">
    <property type="entry name" value="FCD"/>
    <property type="match status" value="1"/>
</dbReference>
<evidence type="ECO:0000256" key="2">
    <source>
        <dbReference type="ARBA" id="ARBA00023125"/>
    </source>
</evidence>
<dbReference type="Gene3D" id="1.20.120.530">
    <property type="entry name" value="GntR ligand-binding domain-like"/>
    <property type="match status" value="1"/>
</dbReference>
<proteinExistence type="predicted"/>
<dbReference type="Gene3D" id="1.10.10.10">
    <property type="entry name" value="Winged helix-like DNA-binding domain superfamily/Winged helix DNA-binding domain"/>
    <property type="match status" value="1"/>
</dbReference>
<dbReference type="InterPro" id="IPR008920">
    <property type="entry name" value="TF_FadR/GntR_C"/>
</dbReference>
<evidence type="ECO:0000256" key="1">
    <source>
        <dbReference type="ARBA" id="ARBA00023015"/>
    </source>
</evidence>
<dbReference type="RefSeq" id="WP_259540735.1">
    <property type="nucleotide sequence ID" value="NZ_JANLCJ010000008.1"/>
</dbReference>
<dbReference type="Pfam" id="PF00392">
    <property type="entry name" value="GntR"/>
    <property type="match status" value="1"/>
</dbReference>
<sequence>MSILAPTPPLVEIAVERLREDILSGELAPGGKLKIDALQTRYGYSSSPLREALNRLTRERLVIADQRRGFRVAPMSFEDFTDITRLRLLLDVQALEQSIDLHDDEWEVRSVAAFYRLQQVESRLPDGPLVLNSEWSLRHKEFHIALLSGATSPRLLDLCSSLFDQAERYRRFTARHRPTARAKANEHQAILDAAVAQNPADARSLLTAHILRTQNNLTLILQQGVTFIKSHTD</sequence>
<dbReference type="PANTHER" id="PTHR43537:SF20">
    <property type="entry name" value="HTH-TYPE TRANSCRIPTIONAL REPRESSOR GLAR"/>
    <property type="match status" value="1"/>
</dbReference>
<reference evidence="5" key="1">
    <citation type="submission" date="2022-08" db="EMBL/GenBank/DDBJ databases">
        <authorList>
            <person name="Deng Y."/>
            <person name="Han X.-F."/>
            <person name="Zhang Y.-Q."/>
        </authorList>
    </citation>
    <scope>NUCLEOTIDE SEQUENCE</scope>
    <source>
        <strain evidence="5">CPCC 203386</strain>
    </source>
</reference>
<dbReference type="EMBL" id="JANLCJ010000008">
    <property type="protein sequence ID" value="MCS5735736.1"/>
    <property type="molecule type" value="Genomic_DNA"/>
</dbReference>
<protein>
    <submittedName>
        <fullName evidence="5">GntR family transcriptional regulator</fullName>
    </submittedName>
</protein>
<gene>
    <name evidence="5" type="ORF">N1032_18505</name>
</gene>
<evidence type="ECO:0000256" key="3">
    <source>
        <dbReference type="ARBA" id="ARBA00023163"/>
    </source>
</evidence>
<evidence type="ECO:0000259" key="4">
    <source>
        <dbReference type="PROSITE" id="PS50949"/>
    </source>
</evidence>
<feature type="domain" description="HTH gntR-type" evidence="4">
    <location>
        <begin position="8"/>
        <end position="75"/>
    </location>
</feature>
<dbReference type="SUPFAM" id="SSF46785">
    <property type="entry name" value="Winged helix' DNA-binding domain"/>
    <property type="match status" value="1"/>
</dbReference>
<dbReference type="SUPFAM" id="SSF48008">
    <property type="entry name" value="GntR ligand-binding domain-like"/>
    <property type="match status" value="1"/>
</dbReference>
<dbReference type="Proteomes" id="UP001165586">
    <property type="component" value="Unassembled WGS sequence"/>
</dbReference>